<dbReference type="AlphaFoldDB" id="A0A4Y8LZ95"/>
<evidence type="ECO:0000256" key="1">
    <source>
        <dbReference type="SAM" id="Coils"/>
    </source>
</evidence>
<dbReference type="RefSeq" id="WP_135152213.1">
    <property type="nucleotide sequence ID" value="NZ_SOMN01000011.1"/>
</dbReference>
<evidence type="ECO:0000313" key="4">
    <source>
        <dbReference type="Proteomes" id="UP000297900"/>
    </source>
</evidence>
<keyword evidence="2" id="KW-0472">Membrane</keyword>
<feature type="transmembrane region" description="Helical" evidence="2">
    <location>
        <begin position="695"/>
        <end position="715"/>
    </location>
</feature>
<dbReference type="Proteomes" id="UP000297900">
    <property type="component" value="Unassembled WGS sequence"/>
</dbReference>
<reference evidence="3 4" key="1">
    <citation type="submission" date="2019-03" db="EMBL/GenBank/DDBJ databases">
        <title>Cohnella endophytica sp. nov., a novel endophytic bacterium isolated from bark of Sonneratia apetala.</title>
        <authorList>
            <person name="Tuo L."/>
        </authorList>
    </citation>
    <scope>NUCLEOTIDE SEQUENCE [LARGE SCALE GENOMIC DNA]</scope>
    <source>
        <strain evidence="3 4">CCTCC AB 208254</strain>
    </source>
</reference>
<sequence length="717" mass="82662">MNVLKDLSLIRLAHYVPFESLDLAATTKNDLVLNALFIENTALTATEIKEKISMILGCNLDLQTIQNSLNSLTDDNLVTQSKDKYVLSFNCYSLMKSKVTEVGAFQEEVIEDWINESIKPHFVELDSVEISSLKDQLIQFLSILFLHHGAASKALIENELLTDDNLSTNDIIESLPFRSQSLKIIAKKEYLLFLGSTNANIRRYLEQLIEKAFRYLTTICDPNILEGIKHSIQGKDLYLDSSTVYRLLNLQGEHRYLLVRDVVNLCREFGFNLKVSVMTLKELERRISFDSRVLLEFPTPVALSAVGYKYMTEENFVSTYWRTAKRQGIEISDFISKYRNIDIVLEEEGIEVERVIPAHSNEFNVEWTDLISKINNRSDHEKSAAAAEHDAYLISLMVELRKNQVINRFLDSPAWVLTTDRFFIRFQNSEIRFREELPFALLPTQLIQILRFVRPTDNKFNEMFLDVFSRTFVPISDGLSNMHTQKILSRISQYKGATPFLAEKVLSDQYFRNRFKNSESEEEKEEIIHESLVEKASELEELVEEKDNKLQQLESRIDEFNQKQERLLEIIGEKTNVITSVSQELEDSKRESGAAVGNIITLQEQLSSSNMTIEGLKEQVELLIARQTEKDSRRTNQITNFKKITTVVFFILGVALLFIFLFPIFEKIGKSTILTLVTISVWPLSYYLFKNKKYATLVASIISIVATIFALYYTILQ</sequence>
<feature type="transmembrane region" description="Helical" evidence="2">
    <location>
        <begin position="644"/>
        <end position="665"/>
    </location>
</feature>
<keyword evidence="1" id="KW-0175">Coiled coil</keyword>
<organism evidence="3 4">
    <name type="scientific">Cohnella luojiensis</name>
    <dbReference type="NCBI Taxonomy" id="652876"/>
    <lineage>
        <taxon>Bacteria</taxon>
        <taxon>Bacillati</taxon>
        <taxon>Bacillota</taxon>
        <taxon>Bacilli</taxon>
        <taxon>Bacillales</taxon>
        <taxon>Paenibacillaceae</taxon>
        <taxon>Cohnella</taxon>
    </lineage>
</organism>
<feature type="coiled-coil region" evidence="1">
    <location>
        <begin position="529"/>
        <end position="570"/>
    </location>
</feature>
<gene>
    <name evidence="3" type="ORF">E2980_10870</name>
</gene>
<protein>
    <submittedName>
        <fullName evidence="3">Uncharacterized protein</fullName>
    </submittedName>
</protein>
<evidence type="ECO:0000256" key="2">
    <source>
        <dbReference type="SAM" id="Phobius"/>
    </source>
</evidence>
<feature type="transmembrane region" description="Helical" evidence="2">
    <location>
        <begin position="672"/>
        <end position="689"/>
    </location>
</feature>
<keyword evidence="2" id="KW-1133">Transmembrane helix</keyword>
<accession>A0A4Y8LZ95</accession>
<keyword evidence="2" id="KW-0812">Transmembrane</keyword>
<dbReference type="EMBL" id="SOMN01000011">
    <property type="protein sequence ID" value="TFE26986.1"/>
    <property type="molecule type" value="Genomic_DNA"/>
</dbReference>
<keyword evidence="4" id="KW-1185">Reference proteome</keyword>
<dbReference type="OrthoDB" id="975864at2"/>
<proteinExistence type="predicted"/>
<name>A0A4Y8LZ95_9BACL</name>
<comment type="caution">
    <text evidence="3">The sequence shown here is derived from an EMBL/GenBank/DDBJ whole genome shotgun (WGS) entry which is preliminary data.</text>
</comment>
<evidence type="ECO:0000313" key="3">
    <source>
        <dbReference type="EMBL" id="TFE26986.1"/>
    </source>
</evidence>